<proteinExistence type="predicted"/>
<gene>
    <name evidence="1" type="ORF">TSPGSL018_19405</name>
</gene>
<name>A0A061QW45_9CHLO</name>
<evidence type="ECO:0000313" key="1">
    <source>
        <dbReference type="EMBL" id="JAC63943.1"/>
    </source>
</evidence>
<sequence>MPSSSPVSPASSSSESICRAVRARFQTMATK</sequence>
<organism evidence="1">
    <name type="scientific">Tetraselmis sp. GSL018</name>
    <dbReference type="NCBI Taxonomy" id="582737"/>
    <lineage>
        <taxon>Eukaryota</taxon>
        <taxon>Viridiplantae</taxon>
        <taxon>Chlorophyta</taxon>
        <taxon>core chlorophytes</taxon>
        <taxon>Chlorodendrophyceae</taxon>
        <taxon>Chlorodendrales</taxon>
        <taxon>Chlorodendraceae</taxon>
        <taxon>Tetraselmis</taxon>
    </lineage>
</organism>
<protein>
    <submittedName>
        <fullName evidence="1">Uncharacterized protein</fullName>
    </submittedName>
</protein>
<dbReference type="AlphaFoldDB" id="A0A061QW45"/>
<reference evidence="1" key="1">
    <citation type="submission" date="2014-05" db="EMBL/GenBank/DDBJ databases">
        <title>The transcriptome of the halophilic microalga Tetraselmis sp. GSL018 isolated from the Great Salt Lake, Utah.</title>
        <authorList>
            <person name="Jinkerson R.E."/>
            <person name="D'Adamo S."/>
            <person name="Posewitz M.C."/>
        </authorList>
    </citation>
    <scope>NUCLEOTIDE SEQUENCE</scope>
    <source>
        <strain evidence="1">GSL018</strain>
    </source>
</reference>
<accession>A0A061QW45</accession>
<dbReference type="EMBL" id="GBEZ01022918">
    <property type="protein sequence ID" value="JAC63943.1"/>
    <property type="molecule type" value="Transcribed_RNA"/>
</dbReference>
<feature type="non-terminal residue" evidence="1">
    <location>
        <position position="31"/>
    </location>
</feature>